<evidence type="ECO:0000256" key="1">
    <source>
        <dbReference type="SAM" id="SignalP"/>
    </source>
</evidence>
<keyword evidence="1" id="KW-0732">Signal</keyword>
<gene>
    <name evidence="2" type="ORF">E4K62_10845</name>
</gene>
<feature type="chain" id="PRO_5046208275" description="Lipoprotein" evidence="1">
    <location>
        <begin position="32"/>
        <end position="160"/>
    </location>
</feature>
<evidence type="ECO:0000313" key="2">
    <source>
        <dbReference type="EMBL" id="QBR89138.1"/>
    </source>
</evidence>
<feature type="signal peptide" evidence="1">
    <location>
        <begin position="1"/>
        <end position="31"/>
    </location>
</feature>
<reference evidence="2 3" key="1">
    <citation type="submission" date="2019-03" db="EMBL/GenBank/DDBJ databases">
        <authorList>
            <person name="Dong K."/>
        </authorList>
    </citation>
    <scope>NUCLEOTIDE SEQUENCE [LARGE SCALE GENOMIC DNA]</scope>
    <source>
        <strain evidence="3">dk512</strain>
    </source>
</reference>
<evidence type="ECO:0008006" key="4">
    <source>
        <dbReference type="Google" id="ProtNLM"/>
    </source>
</evidence>
<accession>A0ABX5SSK1</accession>
<sequence length="160" mass="16815">MNRMQPKFPTASLVIVALIGLLAGCSSQAGANEPTPKLEEAATPSASASANLDEQTCLAFGDVSTILQNAERARREQRMTQQEYDGWQRLATRVLGRIPTSGDGPVSDAMEVLQKLAPAIPNGMARPTKIGTAEWWAAAPIGEACARAGYQLAGEGFTGG</sequence>
<dbReference type="EMBL" id="CP038266">
    <property type="protein sequence ID" value="QBR89138.1"/>
    <property type="molecule type" value="Genomic_DNA"/>
</dbReference>
<proteinExistence type="predicted"/>
<keyword evidence="3" id="KW-1185">Reference proteome</keyword>
<organism evidence="2 3">
    <name type="scientific">Microbacterium wangchenii</name>
    <dbReference type="NCBI Taxonomy" id="2541726"/>
    <lineage>
        <taxon>Bacteria</taxon>
        <taxon>Bacillati</taxon>
        <taxon>Actinomycetota</taxon>
        <taxon>Actinomycetes</taxon>
        <taxon>Micrococcales</taxon>
        <taxon>Microbacteriaceae</taxon>
        <taxon>Microbacterium</taxon>
    </lineage>
</organism>
<evidence type="ECO:0000313" key="3">
    <source>
        <dbReference type="Proteomes" id="UP000295748"/>
    </source>
</evidence>
<name>A0ABX5SSK1_9MICO</name>
<protein>
    <recommendedName>
        <fullName evidence="4">Lipoprotein</fullName>
    </recommendedName>
</protein>
<dbReference type="PROSITE" id="PS51257">
    <property type="entry name" value="PROKAR_LIPOPROTEIN"/>
    <property type="match status" value="1"/>
</dbReference>
<dbReference type="Proteomes" id="UP000295748">
    <property type="component" value="Chromosome"/>
</dbReference>
<dbReference type="RefSeq" id="WP_135067345.1">
    <property type="nucleotide sequence ID" value="NZ_CP038266.1"/>
</dbReference>